<evidence type="ECO:0000256" key="11">
    <source>
        <dbReference type="ARBA" id="ARBA00058225"/>
    </source>
</evidence>
<dbReference type="PROSITE" id="PS00108">
    <property type="entry name" value="PROTEIN_KINASE_ST"/>
    <property type="match status" value="1"/>
</dbReference>
<dbReference type="PROSITE" id="PS00107">
    <property type="entry name" value="PROTEIN_KINASE_ATP"/>
    <property type="match status" value="1"/>
</dbReference>
<dbReference type="GO" id="GO:0004674">
    <property type="term" value="F:protein serine/threonine kinase activity"/>
    <property type="evidence" value="ECO:0007669"/>
    <property type="project" value="UniProtKB-KW"/>
</dbReference>
<keyword evidence="17" id="KW-1185">Reference proteome</keyword>
<evidence type="ECO:0000256" key="7">
    <source>
        <dbReference type="ARBA" id="ARBA00022777"/>
    </source>
</evidence>
<comment type="similarity">
    <text evidence="2">Belongs to the protein kinase superfamily. CAMK Ser/Thr protein kinase family. SNF1 subfamily.</text>
</comment>
<evidence type="ECO:0000256" key="8">
    <source>
        <dbReference type="ARBA" id="ARBA00022840"/>
    </source>
</evidence>
<evidence type="ECO:0000256" key="6">
    <source>
        <dbReference type="ARBA" id="ARBA00022741"/>
    </source>
</evidence>
<evidence type="ECO:0000259" key="14">
    <source>
        <dbReference type="PROSITE" id="PS50011"/>
    </source>
</evidence>
<dbReference type="GO" id="GO:0007165">
    <property type="term" value="P:signal transduction"/>
    <property type="evidence" value="ECO:0007669"/>
    <property type="project" value="InterPro"/>
</dbReference>
<reference evidence="16 17" key="1">
    <citation type="submission" date="2024-01" db="EMBL/GenBank/DDBJ databases">
        <title>The complete chloroplast genome sequence of Lithospermum erythrorhizon: insights into the phylogenetic relationship among Boraginaceae species and the maternal lineages of purple gromwells.</title>
        <authorList>
            <person name="Okada T."/>
            <person name="Watanabe K."/>
        </authorList>
    </citation>
    <scope>NUCLEOTIDE SEQUENCE [LARGE SCALE GENOMIC DNA]</scope>
</reference>
<evidence type="ECO:0000313" key="17">
    <source>
        <dbReference type="Proteomes" id="UP001454036"/>
    </source>
</evidence>
<dbReference type="PANTHER" id="PTHR43895:SF33">
    <property type="entry name" value="PROTEIN KINASE DOMAIN-CONTAINING PROTEIN"/>
    <property type="match status" value="1"/>
</dbReference>
<evidence type="ECO:0000256" key="9">
    <source>
        <dbReference type="ARBA" id="ARBA00047899"/>
    </source>
</evidence>
<comment type="cofactor">
    <cofactor evidence="1">
        <name>Mn(2+)</name>
        <dbReference type="ChEBI" id="CHEBI:29035"/>
    </cofactor>
</comment>
<dbReference type="AlphaFoldDB" id="A0AAV3QRB4"/>
<keyword evidence="8 12" id="KW-0067">ATP-binding</keyword>
<comment type="catalytic activity">
    <reaction evidence="9">
        <text>L-threonyl-[protein] + ATP = O-phospho-L-threonyl-[protein] + ADP + H(+)</text>
        <dbReference type="Rhea" id="RHEA:46608"/>
        <dbReference type="Rhea" id="RHEA-COMP:11060"/>
        <dbReference type="Rhea" id="RHEA-COMP:11605"/>
        <dbReference type="ChEBI" id="CHEBI:15378"/>
        <dbReference type="ChEBI" id="CHEBI:30013"/>
        <dbReference type="ChEBI" id="CHEBI:30616"/>
        <dbReference type="ChEBI" id="CHEBI:61977"/>
        <dbReference type="ChEBI" id="CHEBI:456216"/>
        <dbReference type="EC" id="2.7.11.1"/>
    </reaction>
</comment>
<comment type="catalytic activity">
    <reaction evidence="10">
        <text>L-seryl-[protein] + ATP = O-phospho-L-seryl-[protein] + ADP + H(+)</text>
        <dbReference type="Rhea" id="RHEA:17989"/>
        <dbReference type="Rhea" id="RHEA-COMP:9863"/>
        <dbReference type="Rhea" id="RHEA-COMP:11604"/>
        <dbReference type="ChEBI" id="CHEBI:15378"/>
        <dbReference type="ChEBI" id="CHEBI:29999"/>
        <dbReference type="ChEBI" id="CHEBI:30616"/>
        <dbReference type="ChEBI" id="CHEBI:83421"/>
        <dbReference type="ChEBI" id="CHEBI:456216"/>
        <dbReference type="EC" id="2.7.11.1"/>
    </reaction>
</comment>
<dbReference type="InterPro" id="IPR004041">
    <property type="entry name" value="NAF_dom"/>
</dbReference>
<feature type="domain" description="NAF" evidence="15">
    <location>
        <begin position="298"/>
        <end position="322"/>
    </location>
</feature>
<name>A0AAV3QRB4_LITER</name>
<evidence type="ECO:0000313" key="16">
    <source>
        <dbReference type="EMBL" id="GAA0165168.1"/>
    </source>
</evidence>
<keyword evidence="5" id="KW-0808">Transferase</keyword>
<dbReference type="EMBL" id="BAABME010005274">
    <property type="protein sequence ID" value="GAA0165168.1"/>
    <property type="molecule type" value="Genomic_DNA"/>
</dbReference>
<evidence type="ECO:0000256" key="13">
    <source>
        <dbReference type="RuleBase" id="RU000304"/>
    </source>
</evidence>
<dbReference type="FunFam" id="1.10.510.10:FF:000571">
    <property type="entry name" value="Maternal embryonic leucine zipper kinase"/>
    <property type="match status" value="1"/>
</dbReference>
<evidence type="ECO:0000256" key="1">
    <source>
        <dbReference type="ARBA" id="ARBA00001936"/>
    </source>
</evidence>
<dbReference type="Gene3D" id="3.30.310.80">
    <property type="entry name" value="Kinase associated domain 1, KA1"/>
    <property type="match status" value="1"/>
</dbReference>
<dbReference type="EC" id="2.7.11.1" evidence="3"/>
<dbReference type="Pfam" id="PF03822">
    <property type="entry name" value="NAF"/>
    <property type="match status" value="1"/>
</dbReference>
<feature type="domain" description="Protein kinase" evidence="14">
    <location>
        <begin position="20"/>
        <end position="274"/>
    </location>
</feature>
<sequence>MEAPASTTKLGSGAIIQNKYQLRHLLGRGSFAKVYHGRCLIDNTDVAIKVIDKTTTITAMEPHIIREVSAMRRLDHHPNILKIHEVMATKTKIYLVMELAPKGELFMQLQRKGRFSEATSRSYFHQFISALDFCHQNGVAHRDIKPQNLLLDGNGRLKISDFGLSALPEQLKNGMLHTACGTPAYTAPEVVYRKGYDGPKADAWSCGVILFAFLAGTLPFDDTDLPTMYRAMHRRVFDFPEWISKPARKVIYRLLDPNPVTRLGIQELMNLSWFKKSAQGGKIENQEFGNLPCEKEFNFLRSVNAFDLISMSSGLDLSGIFEAGSTRKKEIRFTSNKEVKEIEERVMVVGKELGCGVDRGKGGGINLIKGRMDLAMELWGVSKDLWLVELKVRNGGLVEVEKFQWEEMKKGLTEVVLAYHNDGF</sequence>
<dbReference type="InterPro" id="IPR000719">
    <property type="entry name" value="Prot_kinase_dom"/>
</dbReference>
<protein>
    <recommendedName>
        <fullName evidence="3">non-specific serine/threonine protein kinase</fullName>
        <ecNumber evidence="3">2.7.11.1</ecNumber>
    </recommendedName>
</protein>
<dbReference type="InterPro" id="IPR008271">
    <property type="entry name" value="Ser/Thr_kinase_AS"/>
</dbReference>
<dbReference type="Pfam" id="PF00069">
    <property type="entry name" value="Pkinase"/>
    <property type="match status" value="1"/>
</dbReference>
<dbReference type="CDD" id="cd12195">
    <property type="entry name" value="CIPK_C"/>
    <property type="match status" value="1"/>
</dbReference>
<evidence type="ECO:0000256" key="5">
    <source>
        <dbReference type="ARBA" id="ARBA00022679"/>
    </source>
</evidence>
<keyword evidence="4 13" id="KW-0723">Serine/threonine-protein kinase</keyword>
<dbReference type="InterPro" id="IPR018451">
    <property type="entry name" value="NAF/FISL_domain"/>
</dbReference>
<dbReference type="PROSITE" id="PS50011">
    <property type="entry name" value="PROTEIN_KINASE_DOM"/>
    <property type="match status" value="1"/>
</dbReference>
<dbReference type="GO" id="GO:0005524">
    <property type="term" value="F:ATP binding"/>
    <property type="evidence" value="ECO:0007669"/>
    <property type="project" value="UniProtKB-UniRule"/>
</dbReference>
<dbReference type="CDD" id="cd14003">
    <property type="entry name" value="STKc_AMPK-like"/>
    <property type="match status" value="1"/>
</dbReference>
<comment type="function">
    <text evidence="11">CIPK serine-threonine protein kinases interact with CBL proteins. Binding of a CBL protein to the regulatory NAF domain of CIPK protein lead to the activation of the kinase in a calcium-dependent manner.</text>
</comment>
<organism evidence="16 17">
    <name type="scientific">Lithospermum erythrorhizon</name>
    <name type="common">Purple gromwell</name>
    <name type="synonym">Lithospermum officinale var. erythrorhizon</name>
    <dbReference type="NCBI Taxonomy" id="34254"/>
    <lineage>
        <taxon>Eukaryota</taxon>
        <taxon>Viridiplantae</taxon>
        <taxon>Streptophyta</taxon>
        <taxon>Embryophyta</taxon>
        <taxon>Tracheophyta</taxon>
        <taxon>Spermatophyta</taxon>
        <taxon>Magnoliopsida</taxon>
        <taxon>eudicotyledons</taxon>
        <taxon>Gunneridae</taxon>
        <taxon>Pentapetalae</taxon>
        <taxon>asterids</taxon>
        <taxon>lamiids</taxon>
        <taxon>Boraginales</taxon>
        <taxon>Boraginaceae</taxon>
        <taxon>Boraginoideae</taxon>
        <taxon>Lithospermeae</taxon>
        <taxon>Lithospermum</taxon>
    </lineage>
</organism>
<dbReference type="Proteomes" id="UP001454036">
    <property type="component" value="Unassembled WGS sequence"/>
</dbReference>
<dbReference type="SUPFAM" id="SSF56112">
    <property type="entry name" value="Protein kinase-like (PK-like)"/>
    <property type="match status" value="1"/>
</dbReference>
<keyword evidence="6 12" id="KW-0547">Nucleotide-binding</keyword>
<dbReference type="InterPro" id="IPR017441">
    <property type="entry name" value="Protein_kinase_ATP_BS"/>
</dbReference>
<evidence type="ECO:0000256" key="10">
    <source>
        <dbReference type="ARBA" id="ARBA00048679"/>
    </source>
</evidence>
<dbReference type="FunFam" id="3.30.200.20:FF:000042">
    <property type="entry name" value="Aurora kinase A"/>
    <property type="match status" value="1"/>
</dbReference>
<dbReference type="Gene3D" id="1.10.510.10">
    <property type="entry name" value="Transferase(Phosphotransferase) domain 1"/>
    <property type="match status" value="1"/>
</dbReference>
<dbReference type="PROSITE" id="PS50816">
    <property type="entry name" value="NAF"/>
    <property type="match status" value="1"/>
</dbReference>
<evidence type="ECO:0000256" key="2">
    <source>
        <dbReference type="ARBA" id="ARBA00006234"/>
    </source>
</evidence>
<accession>A0AAV3QRB4</accession>
<gene>
    <name evidence="16" type="ORF">LIER_20640</name>
</gene>
<dbReference type="InterPro" id="IPR011009">
    <property type="entry name" value="Kinase-like_dom_sf"/>
</dbReference>
<evidence type="ECO:0000256" key="4">
    <source>
        <dbReference type="ARBA" id="ARBA00022527"/>
    </source>
</evidence>
<dbReference type="PANTHER" id="PTHR43895">
    <property type="entry name" value="CALCIUM/CALMODULIN-DEPENDENT PROTEIN KINASE KINASE-RELATED"/>
    <property type="match status" value="1"/>
</dbReference>
<feature type="binding site" evidence="12">
    <location>
        <position position="49"/>
    </location>
    <ligand>
        <name>ATP</name>
        <dbReference type="ChEBI" id="CHEBI:30616"/>
    </ligand>
</feature>
<evidence type="ECO:0000259" key="15">
    <source>
        <dbReference type="PROSITE" id="PS50816"/>
    </source>
</evidence>
<proteinExistence type="inferred from homology"/>
<comment type="caution">
    <text evidence="16">The sequence shown here is derived from an EMBL/GenBank/DDBJ whole genome shotgun (WGS) entry which is preliminary data.</text>
</comment>
<evidence type="ECO:0000256" key="12">
    <source>
        <dbReference type="PROSITE-ProRule" id="PRU10141"/>
    </source>
</evidence>
<keyword evidence="7 16" id="KW-0418">Kinase</keyword>
<evidence type="ECO:0000256" key="3">
    <source>
        <dbReference type="ARBA" id="ARBA00012513"/>
    </source>
</evidence>
<dbReference type="SMART" id="SM00220">
    <property type="entry name" value="S_TKc"/>
    <property type="match status" value="1"/>
</dbReference>